<dbReference type="InterPro" id="IPR013426">
    <property type="entry name" value="EpsH-like"/>
</dbReference>
<keyword evidence="5" id="KW-0378">Hydrolase</keyword>
<evidence type="ECO:0000256" key="1">
    <source>
        <dbReference type="ARBA" id="ARBA00004651"/>
    </source>
</evidence>
<gene>
    <name evidence="9" type="primary">xrtB</name>
    <name evidence="9" type="ORF">DM484_18515</name>
</gene>
<dbReference type="Pfam" id="PF09721">
    <property type="entry name" value="Exosortase_EpsH"/>
    <property type="match status" value="1"/>
</dbReference>
<dbReference type="AlphaFoldDB" id="A0A2W4SRZ5"/>
<keyword evidence="2" id="KW-1003">Cell membrane</keyword>
<dbReference type="GO" id="GO:0008233">
    <property type="term" value="F:peptidase activity"/>
    <property type="evidence" value="ECO:0007669"/>
    <property type="project" value="UniProtKB-KW"/>
</dbReference>
<organism evidence="9 10">
    <name type="scientific">Candidatus Methylumidiphilus alinenensis</name>
    <dbReference type="NCBI Taxonomy" id="2202197"/>
    <lineage>
        <taxon>Bacteria</taxon>
        <taxon>Pseudomonadati</taxon>
        <taxon>Pseudomonadota</taxon>
        <taxon>Gammaproteobacteria</taxon>
        <taxon>Methylococcales</taxon>
        <taxon>Candidatus Methylumidiphilus</taxon>
    </lineage>
</organism>
<dbReference type="NCBIfam" id="TIGR02602">
    <property type="entry name" value="8TM_EpsH"/>
    <property type="match status" value="1"/>
</dbReference>
<keyword evidence="4 8" id="KW-0812">Transmembrane</keyword>
<evidence type="ECO:0000313" key="10">
    <source>
        <dbReference type="Proteomes" id="UP000249396"/>
    </source>
</evidence>
<dbReference type="InterPro" id="IPR026392">
    <property type="entry name" value="Exo/Archaeosortase_dom"/>
</dbReference>
<dbReference type="EMBL" id="QJPH01000383">
    <property type="protein sequence ID" value="PZN75504.1"/>
    <property type="molecule type" value="Genomic_DNA"/>
</dbReference>
<protein>
    <submittedName>
        <fullName evidence="9">Exosortase B</fullName>
    </submittedName>
</protein>
<evidence type="ECO:0000256" key="6">
    <source>
        <dbReference type="ARBA" id="ARBA00022989"/>
    </source>
</evidence>
<dbReference type="NCBIfam" id="TIGR04178">
    <property type="entry name" value="exo_archaeo"/>
    <property type="match status" value="1"/>
</dbReference>
<evidence type="ECO:0000256" key="4">
    <source>
        <dbReference type="ARBA" id="ARBA00022692"/>
    </source>
</evidence>
<dbReference type="GO" id="GO:0006508">
    <property type="term" value="P:proteolysis"/>
    <property type="evidence" value="ECO:0007669"/>
    <property type="project" value="UniProtKB-KW"/>
</dbReference>
<dbReference type="NCBIfam" id="TIGR03113">
    <property type="entry name" value="exosort_XrtB"/>
    <property type="match status" value="1"/>
</dbReference>
<evidence type="ECO:0000256" key="5">
    <source>
        <dbReference type="ARBA" id="ARBA00022801"/>
    </source>
</evidence>
<comment type="caution">
    <text evidence="9">The sequence shown here is derived from an EMBL/GenBank/DDBJ whole genome shotgun (WGS) entry which is preliminary data.</text>
</comment>
<evidence type="ECO:0000256" key="8">
    <source>
        <dbReference type="SAM" id="Phobius"/>
    </source>
</evidence>
<dbReference type="InterPro" id="IPR017544">
    <property type="entry name" value="Exosortase-2"/>
</dbReference>
<keyword evidence="3" id="KW-0645">Protease</keyword>
<evidence type="ECO:0000313" key="9">
    <source>
        <dbReference type="EMBL" id="PZN75504.1"/>
    </source>
</evidence>
<dbReference type="Proteomes" id="UP000249396">
    <property type="component" value="Unassembled WGS sequence"/>
</dbReference>
<evidence type="ECO:0000256" key="2">
    <source>
        <dbReference type="ARBA" id="ARBA00022475"/>
    </source>
</evidence>
<feature type="transmembrane region" description="Helical" evidence="8">
    <location>
        <begin position="183"/>
        <end position="201"/>
    </location>
</feature>
<feature type="transmembrane region" description="Helical" evidence="8">
    <location>
        <begin position="250"/>
        <end position="275"/>
    </location>
</feature>
<accession>A0A2W4SRZ5</accession>
<reference evidence="9 10" key="1">
    <citation type="journal article" date="2018" name="Aquat. Microb. Ecol.">
        <title>Gammaproteobacterial methanotrophs dominate.</title>
        <authorList>
            <person name="Rissanen A.J."/>
            <person name="Saarenheimo J."/>
            <person name="Tiirola M."/>
            <person name="Peura S."/>
            <person name="Aalto S.L."/>
            <person name="Karvinen A."/>
            <person name="Nykanen H."/>
        </authorList>
    </citation>
    <scope>NUCLEOTIDE SEQUENCE [LARGE SCALE GENOMIC DNA]</scope>
    <source>
        <strain evidence="9">AMbin10</strain>
    </source>
</reference>
<feature type="transmembrane region" description="Helical" evidence="8">
    <location>
        <begin position="90"/>
        <end position="110"/>
    </location>
</feature>
<feature type="transmembrane region" description="Helical" evidence="8">
    <location>
        <begin position="213"/>
        <end position="238"/>
    </location>
</feature>
<feature type="transmembrane region" description="Helical" evidence="8">
    <location>
        <begin position="57"/>
        <end position="84"/>
    </location>
</feature>
<keyword evidence="6 8" id="KW-1133">Transmembrane helix</keyword>
<keyword evidence="7 8" id="KW-0472">Membrane</keyword>
<proteinExistence type="predicted"/>
<dbReference type="GO" id="GO:0005886">
    <property type="term" value="C:plasma membrane"/>
    <property type="evidence" value="ECO:0007669"/>
    <property type="project" value="UniProtKB-SubCell"/>
</dbReference>
<feature type="transmembrane region" description="Helical" evidence="8">
    <location>
        <begin position="122"/>
        <end position="140"/>
    </location>
</feature>
<comment type="subcellular location">
    <subcellularLocation>
        <location evidence="1">Cell membrane</location>
        <topology evidence="1">Multi-pass membrane protein</topology>
    </subcellularLocation>
</comment>
<name>A0A2W4SRZ5_9GAMM</name>
<sequence length="282" mass="31330">MNSDWLKMWWPVLLGLAVLYIPTYYDLSQTIWRGEENSHGPMVLLASVWMFWRRREVLLLASSMHTHKLVGGIILSFGLLSYAIGRSQEILMFEVGSQIPVLLGTLSIVLDGQAVRRLGFPILFLLFMVPLPNIIVDAMTNPLKQQVSMLTENILYVLGYPIARNGVVLSIGPYQVLVADACSGLYSMFSLSALGLLYLYLLQYRSKLKNALLVISILPIAFCANFLRVLILVLVTYHLGDEAGQGFTHIFAGIILFVVALVLLFVLDGLLGLVLKEKSAGL</sequence>
<evidence type="ECO:0000256" key="7">
    <source>
        <dbReference type="ARBA" id="ARBA00023136"/>
    </source>
</evidence>
<evidence type="ECO:0000256" key="3">
    <source>
        <dbReference type="ARBA" id="ARBA00022670"/>
    </source>
</evidence>
<dbReference type="InterPro" id="IPR019127">
    <property type="entry name" value="Exosortase"/>
</dbReference>